<feature type="transmembrane region" description="Helical" evidence="7">
    <location>
        <begin position="129"/>
        <end position="147"/>
    </location>
</feature>
<protein>
    <submittedName>
        <fullName evidence="9">Membrane-bound acyltransferase YfiQ, involved in biofilm formation</fullName>
    </submittedName>
</protein>
<dbReference type="PANTHER" id="PTHR40074:SF2">
    <property type="entry name" value="O-ACETYLTRANSFERASE WECH"/>
    <property type="match status" value="1"/>
</dbReference>
<keyword evidence="10" id="KW-1185">Reference proteome</keyword>
<dbReference type="Pfam" id="PF01757">
    <property type="entry name" value="Acyl_transf_3"/>
    <property type="match status" value="1"/>
</dbReference>
<sequence length="364" mass="42881">MNHMKSPQMIKEIFVLRSLGCIGIVLLHSIYIALSAHSPEELGTVVYTLLDSLQVFLYYGTPMFVFISEFVISYSYRSRRLPGNFLQKRLKFIMIPYITMGLLYSIPFFQLGVEFWGTKALMNIFVGDYHGYFVLIIFQFYLVHYFFNSYLKRWSPRVVISAALAVNVLYLAVFNYTAPPDFLPHGDYIWDRFFWVPMFGWVFYFVIGFYSGYYYESFIDSLTKYRFVIFAGPLVSTAFLMFMYHSGILTEHSSKRIDILLHTTAISLFLFYIMSFLPRPPRVLVFISRYSFGIFLFHYAFIFIMDYVYQQFFPYDLLLMYIPVLFIFSLFSSIFVIFLLNKTPYGFLFVGKIGIPYDTGKKAA</sequence>
<comment type="caution">
    <text evidence="9">The sequence shown here is derived from an EMBL/GenBank/DDBJ whole genome shotgun (WGS) entry which is preliminary data.</text>
</comment>
<reference evidence="10" key="1">
    <citation type="submission" date="2016-10" db="EMBL/GenBank/DDBJ databases">
        <authorList>
            <person name="de Groot N.N."/>
        </authorList>
    </citation>
    <scope>NUCLEOTIDE SEQUENCE [LARGE SCALE GENOMIC DNA]</scope>
    <source>
        <strain evidence="10">10nlg</strain>
    </source>
</reference>
<proteinExistence type="inferred from homology"/>
<evidence type="ECO:0000313" key="10">
    <source>
        <dbReference type="Proteomes" id="UP000199318"/>
    </source>
</evidence>
<dbReference type="AlphaFoldDB" id="A0A1H9RRD3"/>
<dbReference type="GO" id="GO:0005886">
    <property type="term" value="C:plasma membrane"/>
    <property type="evidence" value="ECO:0007669"/>
    <property type="project" value="UniProtKB-SubCell"/>
</dbReference>
<dbReference type="EMBL" id="FOGV01000005">
    <property type="protein sequence ID" value="SER75144.1"/>
    <property type="molecule type" value="Genomic_DNA"/>
</dbReference>
<comment type="similarity">
    <text evidence="2">Belongs to the acyltransferase 3 family.</text>
</comment>
<feature type="transmembrane region" description="Helical" evidence="7">
    <location>
        <begin position="290"/>
        <end position="309"/>
    </location>
</feature>
<feature type="transmembrane region" description="Helical" evidence="7">
    <location>
        <begin position="14"/>
        <end position="36"/>
    </location>
</feature>
<dbReference type="Proteomes" id="UP000199318">
    <property type="component" value="Unassembled WGS sequence"/>
</dbReference>
<feature type="transmembrane region" description="Helical" evidence="7">
    <location>
        <begin position="321"/>
        <end position="340"/>
    </location>
</feature>
<dbReference type="STRING" id="1464123.SAMN05444126_10561"/>
<evidence type="ECO:0000256" key="4">
    <source>
        <dbReference type="ARBA" id="ARBA00022692"/>
    </source>
</evidence>
<feature type="transmembrane region" description="Helical" evidence="7">
    <location>
        <begin position="227"/>
        <end position="247"/>
    </location>
</feature>
<gene>
    <name evidence="9" type="ORF">SAMN05444126_10561</name>
</gene>
<evidence type="ECO:0000256" key="7">
    <source>
        <dbReference type="SAM" id="Phobius"/>
    </source>
</evidence>
<keyword evidence="9" id="KW-0012">Acyltransferase</keyword>
<accession>A0A1H9RRD3</accession>
<evidence type="ECO:0000256" key="1">
    <source>
        <dbReference type="ARBA" id="ARBA00004651"/>
    </source>
</evidence>
<feature type="transmembrane region" description="Helical" evidence="7">
    <location>
        <begin position="259"/>
        <end position="278"/>
    </location>
</feature>
<feature type="transmembrane region" description="Helical" evidence="7">
    <location>
        <begin position="154"/>
        <end position="173"/>
    </location>
</feature>
<dbReference type="PANTHER" id="PTHR40074">
    <property type="entry name" value="O-ACETYLTRANSFERASE WECH"/>
    <property type="match status" value="1"/>
</dbReference>
<keyword evidence="3" id="KW-1003">Cell membrane</keyword>
<keyword evidence="5 7" id="KW-1133">Transmembrane helix</keyword>
<keyword evidence="6 7" id="KW-0472">Membrane</keyword>
<evidence type="ECO:0000256" key="2">
    <source>
        <dbReference type="ARBA" id="ARBA00007400"/>
    </source>
</evidence>
<feature type="transmembrane region" description="Helical" evidence="7">
    <location>
        <begin position="56"/>
        <end position="76"/>
    </location>
</feature>
<evidence type="ECO:0000313" key="9">
    <source>
        <dbReference type="EMBL" id="SER75144.1"/>
    </source>
</evidence>
<keyword evidence="9" id="KW-0808">Transferase</keyword>
<dbReference type="GO" id="GO:0016413">
    <property type="term" value="F:O-acetyltransferase activity"/>
    <property type="evidence" value="ECO:0007669"/>
    <property type="project" value="TreeGrafter"/>
</dbReference>
<dbReference type="InterPro" id="IPR002656">
    <property type="entry name" value="Acyl_transf_3_dom"/>
</dbReference>
<name>A0A1H9RRD3_9BACI</name>
<feature type="transmembrane region" description="Helical" evidence="7">
    <location>
        <begin position="193"/>
        <end position="215"/>
    </location>
</feature>
<comment type="subcellular location">
    <subcellularLocation>
        <location evidence="1">Cell membrane</location>
        <topology evidence="1">Multi-pass membrane protein</topology>
    </subcellularLocation>
</comment>
<evidence type="ECO:0000259" key="8">
    <source>
        <dbReference type="Pfam" id="PF01757"/>
    </source>
</evidence>
<evidence type="ECO:0000256" key="3">
    <source>
        <dbReference type="ARBA" id="ARBA00022475"/>
    </source>
</evidence>
<feature type="transmembrane region" description="Helical" evidence="7">
    <location>
        <begin position="97"/>
        <end position="117"/>
    </location>
</feature>
<evidence type="ECO:0000256" key="6">
    <source>
        <dbReference type="ARBA" id="ARBA00023136"/>
    </source>
</evidence>
<organism evidence="9 10">
    <name type="scientific">Salisediminibacterium halotolerans</name>
    <dbReference type="NCBI Taxonomy" id="517425"/>
    <lineage>
        <taxon>Bacteria</taxon>
        <taxon>Bacillati</taxon>
        <taxon>Bacillota</taxon>
        <taxon>Bacilli</taxon>
        <taxon>Bacillales</taxon>
        <taxon>Bacillaceae</taxon>
        <taxon>Salisediminibacterium</taxon>
    </lineage>
</organism>
<feature type="domain" description="Acyltransferase 3" evidence="8">
    <location>
        <begin position="14"/>
        <end position="338"/>
    </location>
</feature>
<keyword evidence="4 7" id="KW-0812">Transmembrane</keyword>
<dbReference type="GO" id="GO:0009246">
    <property type="term" value="P:enterobacterial common antigen biosynthetic process"/>
    <property type="evidence" value="ECO:0007669"/>
    <property type="project" value="TreeGrafter"/>
</dbReference>
<evidence type="ECO:0000256" key="5">
    <source>
        <dbReference type="ARBA" id="ARBA00022989"/>
    </source>
</evidence>